<keyword evidence="5 9" id="KW-0547">Nucleotide-binding</keyword>
<evidence type="ECO:0000256" key="4">
    <source>
        <dbReference type="ARBA" id="ARBA00022605"/>
    </source>
</evidence>
<dbReference type="RefSeq" id="WP_379084787.1">
    <property type="nucleotide sequence ID" value="NZ_JBHTJO010000001.1"/>
</dbReference>
<dbReference type="EMBL" id="JBHTJO010000001">
    <property type="protein sequence ID" value="MFD0985810.1"/>
    <property type="molecule type" value="Genomic_DNA"/>
</dbReference>
<comment type="catalytic activity">
    <reaction evidence="1 9">
        <text>1-(5-phospho-beta-D-ribosyl)-ATP + H2O = 1-(5-phospho-beta-D-ribosyl)-5'-AMP + diphosphate + H(+)</text>
        <dbReference type="Rhea" id="RHEA:22828"/>
        <dbReference type="ChEBI" id="CHEBI:15377"/>
        <dbReference type="ChEBI" id="CHEBI:15378"/>
        <dbReference type="ChEBI" id="CHEBI:33019"/>
        <dbReference type="ChEBI" id="CHEBI:59457"/>
        <dbReference type="ChEBI" id="CHEBI:73183"/>
        <dbReference type="EC" id="3.6.1.31"/>
    </reaction>
</comment>
<comment type="similarity">
    <text evidence="3 9">Belongs to the PRA-PH family.</text>
</comment>
<keyword evidence="9" id="KW-0963">Cytoplasm</keyword>
<gene>
    <name evidence="9" type="primary">hisE</name>
    <name evidence="10" type="ORF">ACFQ2F_01715</name>
</gene>
<dbReference type="InterPro" id="IPR021130">
    <property type="entry name" value="PRib-ATP_PPHydrolase-like"/>
</dbReference>
<keyword evidence="11" id="KW-1185">Reference proteome</keyword>
<dbReference type="InterPro" id="IPR008179">
    <property type="entry name" value="HisE"/>
</dbReference>
<keyword evidence="6 9" id="KW-0378">Hydrolase</keyword>
<dbReference type="HAMAP" id="MF_01020">
    <property type="entry name" value="HisE"/>
    <property type="match status" value="1"/>
</dbReference>
<evidence type="ECO:0000256" key="1">
    <source>
        <dbReference type="ARBA" id="ARBA00001460"/>
    </source>
</evidence>
<comment type="pathway">
    <text evidence="2 9">Amino-acid biosynthesis; L-histidine biosynthesis; L-histidine from 5-phospho-alpha-D-ribose 1-diphosphate: step 2/9.</text>
</comment>
<reference evidence="11" key="1">
    <citation type="journal article" date="2019" name="Int. J. Syst. Evol. Microbiol.">
        <title>The Global Catalogue of Microorganisms (GCM) 10K type strain sequencing project: providing services to taxonomists for standard genome sequencing and annotation.</title>
        <authorList>
            <consortium name="The Broad Institute Genomics Platform"/>
            <consortium name="The Broad Institute Genome Sequencing Center for Infectious Disease"/>
            <person name="Wu L."/>
            <person name="Ma J."/>
        </authorList>
    </citation>
    <scope>NUCLEOTIDE SEQUENCE [LARGE SCALE GENOMIC DNA]</scope>
    <source>
        <strain evidence="11">CCUG 61697</strain>
    </source>
</reference>
<dbReference type="Proteomes" id="UP001597102">
    <property type="component" value="Unassembled WGS sequence"/>
</dbReference>
<evidence type="ECO:0000313" key="11">
    <source>
        <dbReference type="Proteomes" id="UP001597102"/>
    </source>
</evidence>
<accession>A0ABW3J6P9</accession>
<evidence type="ECO:0000256" key="8">
    <source>
        <dbReference type="ARBA" id="ARBA00023102"/>
    </source>
</evidence>
<evidence type="ECO:0000256" key="2">
    <source>
        <dbReference type="ARBA" id="ARBA00005204"/>
    </source>
</evidence>
<name>A0ABW3J6P9_9HYPH</name>
<keyword evidence="4 9" id="KW-0028">Amino-acid biosynthesis</keyword>
<dbReference type="PANTHER" id="PTHR42945">
    <property type="entry name" value="HISTIDINE BIOSYNTHESIS BIFUNCTIONAL PROTEIN"/>
    <property type="match status" value="1"/>
</dbReference>
<dbReference type="EC" id="3.6.1.31" evidence="9"/>
<proteinExistence type="inferred from homology"/>
<dbReference type="Pfam" id="PF01503">
    <property type="entry name" value="PRA-PH"/>
    <property type="match status" value="1"/>
</dbReference>
<dbReference type="PANTHER" id="PTHR42945:SF1">
    <property type="entry name" value="HISTIDINE BIOSYNTHESIS BIFUNCTIONAL PROTEIN HIS7"/>
    <property type="match status" value="1"/>
</dbReference>
<dbReference type="Gene3D" id="1.10.287.1080">
    <property type="entry name" value="MazG-like"/>
    <property type="match status" value="1"/>
</dbReference>
<dbReference type="GO" id="GO:0004636">
    <property type="term" value="F:phosphoribosyl-ATP diphosphatase activity"/>
    <property type="evidence" value="ECO:0007669"/>
    <property type="project" value="UniProtKB-EC"/>
</dbReference>
<comment type="caution">
    <text evidence="10">The sequence shown here is derived from an EMBL/GenBank/DDBJ whole genome shotgun (WGS) entry which is preliminary data.</text>
</comment>
<dbReference type="NCBIfam" id="NF001613">
    <property type="entry name" value="PRK00400.1-5"/>
    <property type="match status" value="1"/>
</dbReference>
<evidence type="ECO:0000256" key="5">
    <source>
        <dbReference type="ARBA" id="ARBA00022741"/>
    </source>
</evidence>
<protein>
    <recommendedName>
        <fullName evidence="9">Phosphoribosyl-ATP pyrophosphatase</fullName>
        <shortName evidence="9">PRA-PH</shortName>
        <ecNumber evidence="9">3.6.1.31</ecNumber>
    </recommendedName>
</protein>
<keyword evidence="8 9" id="KW-0368">Histidine biosynthesis</keyword>
<comment type="subcellular location">
    <subcellularLocation>
        <location evidence="9">Cytoplasm</location>
    </subcellularLocation>
</comment>
<evidence type="ECO:0000256" key="9">
    <source>
        <dbReference type="HAMAP-Rule" id="MF_01020"/>
    </source>
</evidence>
<evidence type="ECO:0000256" key="3">
    <source>
        <dbReference type="ARBA" id="ARBA00009392"/>
    </source>
</evidence>
<dbReference type="NCBIfam" id="NF001611">
    <property type="entry name" value="PRK00400.1-3"/>
    <property type="match status" value="1"/>
</dbReference>
<organism evidence="10 11">
    <name type="scientific">Methyloligella solikamskensis</name>
    <dbReference type="NCBI Taxonomy" id="1177756"/>
    <lineage>
        <taxon>Bacteria</taxon>
        <taxon>Pseudomonadati</taxon>
        <taxon>Pseudomonadota</taxon>
        <taxon>Alphaproteobacteria</taxon>
        <taxon>Hyphomicrobiales</taxon>
        <taxon>Hyphomicrobiaceae</taxon>
        <taxon>Methyloligella</taxon>
    </lineage>
</organism>
<dbReference type="NCBIfam" id="TIGR03188">
    <property type="entry name" value="histidine_hisI"/>
    <property type="match status" value="1"/>
</dbReference>
<dbReference type="CDD" id="cd11534">
    <property type="entry name" value="NTP-PPase_HisIE_like"/>
    <property type="match status" value="1"/>
</dbReference>
<evidence type="ECO:0000256" key="7">
    <source>
        <dbReference type="ARBA" id="ARBA00022840"/>
    </source>
</evidence>
<dbReference type="SUPFAM" id="SSF101386">
    <property type="entry name" value="all-alpha NTP pyrophosphatases"/>
    <property type="match status" value="1"/>
</dbReference>
<keyword evidence="7 9" id="KW-0067">ATP-binding</keyword>
<evidence type="ECO:0000313" key="10">
    <source>
        <dbReference type="EMBL" id="MFD0985810.1"/>
    </source>
</evidence>
<sequence length="107" mass="11824">MSSTILEELAATIRSRRDADPDVSYTRRLMDGAPHKPAKKLGEEAVETVIAAMSEDDKALTSEAADLVYHLLVVLECRNIDLADVLKELESRVGTSGIEEKQRRSAR</sequence>
<evidence type="ECO:0000256" key="6">
    <source>
        <dbReference type="ARBA" id="ARBA00022801"/>
    </source>
</evidence>